<keyword evidence="1" id="KW-1133">Transmembrane helix</keyword>
<evidence type="ECO:0000313" key="3">
    <source>
        <dbReference type="Proteomes" id="UP000589132"/>
    </source>
</evidence>
<accession>A0A7J4CYD6</accession>
<keyword evidence="1" id="KW-0812">Transmembrane</keyword>
<comment type="caution">
    <text evidence="2">The sequence shown here is derived from an EMBL/GenBank/DDBJ whole genome shotgun (WGS) entry which is preliminary data.</text>
</comment>
<sequence length="85" mass="9901">MDEDNELWELVRKRVYNEDPEENLGNIEETIENNDVEEQEEINQIHEEPAESFIPNLASISLFKEGIFAGFIYIFVIMIVLGILT</sequence>
<name>A0A7J4CYD6_9ARCH</name>
<keyword evidence="1" id="KW-0472">Membrane</keyword>
<feature type="transmembrane region" description="Helical" evidence="1">
    <location>
        <begin position="66"/>
        <end position="84"/>
    </location>
</feature>
<feature type="non-terminal residue" evidence="2">
    <location>
        <position position="85"/>
    </location>
</feature>
<organism evidence="2 3">
    <name type="scientific">Marine Group III euryarchaeote</name>
    <dbReference type="NCBI Taxonomy" id="2173149"/>
    <lineage>
        <taxon>Archaea</taxon>
        <taxon>Methanobacteriati</taxon>
        <taxon>Thermoplasmatota</taxon>
        <taxon>Thermoplasmata</taxon>
        <taxon>Candidatus Thermoprofundales</taxon>
    </lineage>
</organism>
<dbReference type="AlphaFoldDB" id="A0A7J4CYD6"/>
<reference evidence="3" key="1">
    <citation type="journal article" date="2019" name="bioRxiv">
        <title>Genome diversification in globally distributed novel marine Proteobacteria is linked to environmental adaptation.</title>
        <authorList>
            <person name="Zhou Z."/>
            <person name="Tran P.Q."/>
            <person name="Kieft K."/>
            <person name="Anantharaman K."/>
        </authorList>
    </citation>
    <scope>NUCLEOTIDE SEQUENCE [LARGE SCALE GENOMIC DNA]</scope>
</reference>
<dbReference type="EMBL" id="DTTC01000041">
    <property type="protein sequence ID" value="HIA97726.1"/>
    <property type="molecule type" value="Genomic_DNA"/>
</dbReference>
<dbReference type="Proteomes" id="UP000589132">
    <property type="component" value="Unassembled WGS sequence"/>
</dbReference>
<protein>
    <submittedName>
        <fullName evidence="2">Uncharacterized protein</fullName>
    </submittedName>
</protein>
<gene>
    <name evidence="2" type="ORF">EYO15_00885</name>
</gene>
<evidence type="ECO:0000256" key="1">
    <source>
        <dbReference type="SAM" id="Phobius"/>
    </source>
</evidence>
<proteinExistence type="predicted"/>
<evidence type="ECO:0000313" key="2">
    <source>
        <dbReference type="EMBL" id="HIA97726.1"/>
    </source>
</evidence>